<dbReference type="CDD" id="cd00082">
    <property type="entry name" value="HisKA"/>
    <property type="match status" value="1"/>
</dbReference>
<evidence type="ECO:0000256" key="6">
    <source>
        <dbReference type="ARBA" id="ARBA00022777"/>
    </source>
</evidence>
<dbReference type="InterPro" id="IPR036890">
    <property type="entry name" value="HATPase_C_sf"/>
</dbReference>
<protein>
    <recommendedName>
        <fullName evidence="2">histidine kinase</fullName>
        <ecNumber evidence="2">2.7.13.3</ecNumber>
    </recommendedName>
</protein>
<feature type="transmembrane region" description="Helical" evidence="9">
    <location>
        <begin position="195"/>
        <end position="215"/>
    </location>
</feature>
<keyword evidence="9" id="KW-0812">Transmembrane</keyword>
<evidence type="ECO:0000256" key="3">
    <source>
        <dbReference type="ARBA" id="ARBA00022553"/>
    </source>
</evidence>
<dbReference type="InterPro" id="IPR003594">
    <property type="entry name" value="HATPase_dom"/>
</dbReference>
<feature type="transmembrane region" description="Helical" evidence="9">
    <location>
        <begin position="167"/>
        <end position="189"/>
    </location>
</feature>
<feature type="transmembrane region" description="Helical" evidence="9">
    <location>
        <begin position="99"/>
        <end position="117"/>
    </location>
</feature>
<organism evidence="11 12">
    <name type="scientific">Clostridium cibarium</name>
    <dbReference type="NCBI Taxonomy" id="2762247"/>
    <lineage>
        <taxon>Bacteria</taxon>
        <taxon>Bacillati</taxon>
        <taxon>Bacillota</taxon>
        <taxon>Clostridia</taxon>
        <taxon>Eubacteriales</taxon>
        <taxon>Clostridiaceae</taxon>
        <taxon>Clostridium</taxon>
    </lineage>
</organism>
<reference evidence="11 12" key="1">
    <citation type="submission" date="2020-08" db="EMBL/GenBank/DDBJ databases">
        <title>A Genomic Blueprint of the Chicken Gut Microbiome.</title>
        <authorList>
            <person name="Gilroy R."/>
            <person name="Ravi A."/>
            <person name="Getino M."/>
            <person name="Pursley I."/>
            <person name="Horton D.L."/>
            <person name="Alikhan N.-F."/>
            <person name="Baker D."/>
            <person name="Gharbi K."/>
            <person name="Hall N."/>
            <person name="Watson M."/>
            <person name="Adriaenssens E.M."/>
            <person name="Foster-Nyarko E."/>
            <person name="Jarju S."/>
            <person name="Secka A."/>
            <person name="Antonio M."/>
            <person name="Oren A."/>
            <person name="Chaudhuri R."/>
            <person name="La Ragione R.M."/>
            <person name="Hildebrand F."/>
            <person name="Pallen M.J."/>
        </authorList>
    </citation>
    <scope>NUCLEOTIDE SEQUENCE [LARGE SCALE GENOMIC DNA]</scope>
    <source>
        <strain evidence="11 12">Sa3CVN1</strain>
    </source>
</reference>
<dbReference type="PANTHER" id="PTHR43065:SF10">
    <property type="entry name" value="PEROXIDE STRESS-ACTIVATED HISTIDINE KINASE MAK3"/>
    <property type="match status" value="1"/>
</dbReference>
<proteinExistence type="predicted"/>
<dbReference type="Proteomes" id="UP000627781">
    <property type="component" value="Unassembled WGS sequence"/>
</dbReference>
<keyword evidence="4" id="KW-0808">Transferase</keyword>
<dbReference type="Gene3D" id="3.30.565.10">
    <property type="entry name" value="Histidine kinase-like ATPase, C-terminal domain"/>
    <property type="match status" value="1"/>
</dbReference>
<name>A0ABR8PU40_9CLOT</name>
<dbReference type="RefSeq" id="WP_191768516.1">
    <property type="nucleotide sequence ID" value="NZ_JACSRA010000013.1"/>
</dbReference>
<comment type="caution">
    <text evidence="11">The sequence shown here is derived from an EMBL/GenBank/DDBJ whole genome shotgun (WGS) entry which is preliminary data.</text>
</comment>
<accession>A0ABR8PU40</accession>
<evidence type="ECO:0000256" key="9">
    <source>
        <dbReference type="SAM" id="Phobius"/>
    </source>
</evidence>
<keyword evidence="8" id="KW-0902">Two-component regulatory system</keyword>
<evidence type="ECO:0000313" key="12">
    <source>
        <dbReference type="Proteomes" id="UP000627781"/>
    </source>
</evidence>
<dbReference type="PROSITE" id="PS50109">
    <property type="entry name" value="HIS_KIN"/>
    <property type="match status" value="1"/>
</dbReference>
<evidence type="ECO:0000256" key="4">
    <source>
        <dbReference type="ARBA" id="ARBA00022679"/>
    </source>
</evidence>
<dbReference type="InterPro" id="IPR003661">
    <property type="entry name" value="HisK_dim/P_dom"/>
</dbReference>
<keyword evidence="5" id="KW-0547">Nucleotide-binding</keyword>
<evidence type="ECO:0000256" key="5">
    <source>
        <dbReference type="ARBA" id="ARBA00022741"/>
    </source>
</evidence>
<evidence type="ECO:0000256" key="2">
    <source>
        <dbReference type="ARBA" id="ARBA00012438"/>
    </source>
</evidence>
<dbReference type="GO" id="GO:0016301">
    <property type="term" value="F:kinase activity"/>
    <property type="evidence" value="ECO:0007669"/>
    <property type="project" value="UniProtKB-KW"/>
</dbReference>
<evidence type="ECO:0000256" key="1">
    <source>
        <dbReference type="ARBA" id="ARBA00000085"/>
    </source>
</evidence>
<keyword evidence="9" id="KW-1133">Transmembrane helix</keyword>
<feature type="transmembrane region" description="Helical" evidence="9">
    <location>
        <begin position="129"/>
        <end position="155"/>
    </location>
</feature>
<dbReference type="EMBL" id="JACSRA010000013">
    <property type="protein sequence ID" value="MBD7911635.1"/>
    <property type="molecule type" value="Genomic_DNA"/>
</dbReference>
<keyword evidence="9" id="KW-0472">Membrane</keyword>
<keyword evidence="6 11" id="KW-0418">Kinase</keyword>
<evidence type="ECO:0000256" key="7">
    <source>
        <dbReference type="ARBA" id="ARBA00022840"/>
    </source>
</evidence>
<dbReference type="SMART" id="SM00387">
    <property type="entry name" value="HATPase_c"/>
    <property type="match status" value="1"/>
</dbReference>
<evidence type="ECO:0000259" key="10">
    <source>
        <dbReference type="PROSITE" id="PS50109"/>
    </source>
</evidence>
<dbReference type="SUPFAM" id="SSF55874">
    <property type="entry name" value="ATPase domain of HSP90 chaperone/DNA topoisomerase II/histidine kinase"/>
    <property type="match status" value="1"/>
</dbReference>
<dbReference type="InterPro" id="IPR036097">
    <property type="entry name" value="HisK_dim/P_sf"/>
</dbReference>
<comment type="catalytic activity">
    <reaction evidence="1">
        <text>ATP + protein L-histidine = ADP + protein N-phospho-L-histidine.</text>
        <dbReference type="EC" id="2.7.13.3"/>
    </reaction>
</comment>
<feature type="transmembrane region" description="Helical" evidence="9">
    <location>
        <begin position="26"/>
        <end position="44"/>
    </location>
</feature>
<evidence type="ECO:0000256" key="8">
    <source>
        <dbReference type="ARBA" id="ARBA00023012"/>
    </source>
</evidence>
<keyword evidence="3" id="KW-0597">Phosphoprotein</keyword>
<dbReference type="EC" id="2.7.13.3" evidence="2"/>
<dbReference type="PANTHER" id="PTHR43065">
    <property type="entry name" value="SENSOR HISTIDINE KINASE"/>
    <property type="match status" value="1"/>
</dbReference>
<dbReference type="SUPFAM" id="SSF47384">
    <property type="entry name" value="Homodimeric domain of signal transducing histidine kinase"/>
    <property type="match status" value="1"/>
</dbReference>
<feature type="domain" description="Histidine kinase" evidence="10">
    <location>
        <begin position="373"/>
        <end position="604"/>
    </location>
</feature>
<keyword evidence="12" id="KW-1185">Reference proteome</keyword>
<dbReference type="InterPro" id="IPR005467">
    <property type="entry name" value="His_kinase_dom"/>
</dbReference>
<evidence type="ECO:0000313" key="11">
    <source>
        <dbReference type="EMBL" id="MBD7911635.1"/>
    </source>
</evidence>
<gene>
    <name evidence="11" type="ORF">H9661_09730</name>
</gene>
<feature type="transmembrane region" description="Helical" evidence="9">
    <location>
        <begin position="64"/>
        <end position="87"/>
    </location>
</feature>
<sequence>MVFTVLSIWIAALVAIIKDSKTESTIWLSAFLFTLGIGGFSVIIKENYFVDNFLITESGMNKIYFFNALASAISHNLVPYFSLLYGISYTSISKKYKKILYSLLLIPPILCFIFLPLKSNYLKTPEEIILYFRIISIWIVPYMTTSVVLLMYSFLKEKSRFMKRYKVLNIIIIIPAIIYIILFNIIFRALGIDENWRYCSVLVPILFLGFIFFAYKNGVFGVRFKFDKYNFAFENISDFISDSFIVLDKELFIVRTNSLFVKNFLYDIDKKYEKFETLLKDSKIFNYEKEIINLINESKDKAKMIKISVNNKNNIEYFEIQANPVKIQKEFFGTMLLFKDITTHERNLELIKENHIQLIEKERLRSLSQLIGGVAHNLKTPLMSIGGGNAIIKRNIDKIYEYTKENCSHSNDDVYIEKLINEINNWQNRNKEYLLYMTDIMNAIKGQLKEVDENSNDISFTIKEVINRITLLMTFEIKKHKYEFIKEVEIDESIKINGEINNIIQVLNNIINNAMEASTENKLIILKVYQEADSIIFSVKNLGEKIPDDIQEKLFKKMVTTKGKNGTGLGLYISQSIIKGSFNGSIYFNSTDNETIFYIKIPIN</sequence>
<dbReference type="Pfam" id="PF02518">
    <property type="entry name" value="HATPase_c"/>
    <property type="match status" value="1"/>
</dbReference>
<keyword evidence="7" id="KW-0067">ATP-binding</keyword>